<evidence type="ECO:0000313" key="3">
    <source>
        <dbReference type="Proteomes" id="UP000822688"/>
    </source>
</evidence>
<dbReference type="Proteomes" id="UP000822688">
    <property type="component" value="Chromosome 7"/>
</dbReference>
<organism evidence="2 3">
    <name type="scientific">Ceratodon purpureus</name>
    <name type="common">Fire moss</name>
    <name type="synonym">Dicranum purpureum</name>
    <dbReference type="NCBI Taxonomy" id="3225"/>
    <lineage>
        <taxon>Eukaryota</taxon>
        <taxon>Viridiplantae</taxon>
        <taxon>Streptophyta</taxon>
        <taxon>Embryophyta</taxon>
        <taxon>Bryophyta</taxon>
        <taxon>Bryophytina</taxon>
        <taxon>Bryopsida</taxon>
        <taxon>Dicranidae</taxon>
        <taxon>Pseudoditrichales</taxon>
        <taxon>Ditrichaceae</taxon>
        <taxon>Ceratodon</taxon>
    </lineage>
</organism>
<comment type="caution">
    <text evidence="2">The sequence shown here is derived from an EMBL/GenBank/DDBJ whole genome shotgun (WGS) entry which is preliminary data.</text>
</comment>
<dbReference type="AlphaFoldDB" id="A0A8T0H5Z8"/>
<feature type="chain" id="PRO_5035830371" evidence="1">
    <location>
        <begin position="21"/>
        <end position="39"/>
    </location>
</feature>
<gene>
    <name evidence="2" type="ORF">KC19_7G009200</name>
</gene>
<name>A0A8T0H5Z8_CERPU</name>
<evidence type="ECO:0000313" key="2">
    <source>
        <dbReference type="EMBL" id="KAG0565709.1"/>
    </source>
</evidence>
<accession>A0A8T0H5Z8</accession>
<sequence length="39" mass="4404">MCFLFSILCLIISPGHFVLAFSARETEMFSSCTLIKIFS</sequence>
<dbReference type="EMBL" id="CM026428">
    <property type="protein sequence ID" value="KAG0565709.1"/>
    <property type="molecule type" value="Genomic_DNA"/>
</dbReference>
<keyword evidence="1" id="KW-0732">Signal</keyword>
<proteinExistence type="predicted"/>
<feature type="signal peptide" evidence="1">
    <location>
        <begin position="1"/>
        <end position="20"/>
    </location>
</feature>
<protein>
    <submittedName>
        <fullName evidence="2">Uncharacterized protein</fullName>
    </submittedName>
</protein>
<keyword evidence="3" id="KW-1185">Reference proteome</keyword>
<reference evidence="2" key="1">
    <citation type="submission" date="2020-06" db="EMBL/GenBank/DDBJ databases">
        <title>WGS assembly of Ceratodon purpureus strain R40.</title>
        <authorList>
            <person name="Carey S.B."/>
            <person name="Jenkins J."/>
            <person name="Shu S."/>
            <person name="Lovell J.T."/>
            <person name="Sreedasyam A."/>
            <person name="Maumus F."/>
            <person name="Tiley G.P."/>
            <person name="Fernandez-Pozo N."/>
            <person name="Barry K."/>
            <person name="Chen C."/>
            <person name="Wang M."/>
            <person name="Lipzen A."/>
            <person name="Daum C."/>
            <person name="Saski C.A."/>
            <person name="Payton A.C."/>
            <person name="Mcbreen J.C."/>
            <person name="Conrad R.E."/>
            <person name="Kollar L.M."/>
            <person name="Olsson S."/>
            <person name="Huttunen S."/>
            <person name="Landis J.B."/>
            <person name="Wickett N.J."/>
            <person name="Johnson M.G."/>
            <person name="Rensing S.A."/>
            <person name="Grimwood J."/>
            <person name="Schmutz J."/>
            <person name="Mcdaniel S.F."/>
        </authorList>
    </citation>
    <scope>NUCLEOTIDE SEQUENCE</scope>
    <source>
        <strain evidence="2">R40</strain>
    </source>
</reference>
<evidence type="ECO:0000256" key="1">
    <source>
        <dbReference type="SAM" id="SignalP"/>
    </source>
</evidence>